<dbReference type="EMBL" id="CP108253">
    <property type="protein sequence ID" value="WTU45705.1"/>
    <property type="molecule type" value="Genomic_DNA"/>
</dbReference>
<feature type="transmembrane region" description="Helical" evidence="1">
    <location>
        <begin position="164"/>
        <end position="180"/>
    </location>
</feature>
<feature type="transmembrane region" description="Helical" evidence="1">
    <location>
        <begin position="273"/>
        <end position="296"/>
    </location>
</feature>
<feature type="transmembrane region" description="Helical" evidence="1">
    <location>
        <begin position="232"/>
        <end position="252"/>
    </location>
</feature>
<feature type="transmembrane region" description="Helical" evidence="1">
    <location>
        <begin position="21"/>
        <end position="41"/>
    </location>
</feature>
<evidence type="ECO:0000313" key="2">
    <source>
        <dbReference type="EMBL" id="WTU45705.1"/>
    </source>
</evidence>
<dbReference type="AlphaFoldDB" id="A0AAU2HEE8"/>
<keyword evidence="1" id="KW-1133">Transmembrane helix</keyword>
<protein>
    <submittedName>
        <fullName evidence="2">Low temperature requirement protein A</fullName>
    </submittedName>
</protein>
<feature type="transmembrane region" description="Helical" evidence="1">
    <location>
        <begin position="302"/>
        <end position="325"/>
    </location>
</feature>
<feature type="transmembrane region" description="Helical" evidence="1">
    <location>
        <begin position="138"/>
        <end position="158"/>
    </location>
</feature>
<feature type="transmembrane region" description="Helical" evidence="1">
    <location>
        <begin position="201"/>
        <end position="220"/>
    </location>
</feature>
<dbReference type="Pfam" id="PF06772">
    <property type="entry name" value="LtrA"/>
    <property type="match status" value="1"/>
</dbReference>
<organism evidence="2">
    <name type="scientific">Streptomyces sp. NBC_00060</name>
    <dbReference type="NCBI Taxonomy" id="2975636"/>
    <lineage>
        <taxon>Bacteria</taxon>
        <taxon>Bacillati</taxon>
        <taxon>Actinomycetota</taxon>
        <taxon>Actinomycetes</taxon>
        <taxon>Kitasatosporales</taxon>
        <taxon>Streptomycetaceae</taxon>
        <taxon>Streptomyces</taxon>
    </lineage>
</organism>
<feature type="transmembrane region" description="Helical" evidence="1">
    <location>
        <begin position="107"/>
        <end position="126"/>
    </location>
</feature>
<dbReference type="PANTHER" id="PTHR36840">
    <property type="entry name" value="BLL5714 PROTEIN"/>
    <property type="match status" value="1"/>
</dbReference>
<feature type="transmembrane region" description="Helical" evidence="1">
    <location>
        <begin position="337"/>
        <end position="354"/>
    </location>
</feature>
<feature type="transmembrane region" description="Helical" evidence="1">
    <location>
        <begin position="81"/>
        <end position="101"/>
    </location>
</feature>
<sequence>MTDAGAADGTGAGSEEHRAGWFELFFDLVFVVTVSVLAHGLHGNPGPAEFGKFLVLFFPAWWAWVNLTVTVNLFGSASPRVQGMLLAAMPALGLMAAASPAGLEERAWAYALGAAWVRLALFLIWFGHARRPGSPLPLWRPLLYCLVPAALWAVSAALPGAWRFVVWGVAIALEVALLAIRAGLGTAPYERMSVEHLVERIGLFVVIVLGESVFTVVATFEEHFTAASGVTALFSFVVAAELAMIFFVWGTGNAERGLSRAQSGRATQVMRDTVMYLPFVLVCGITVIAAALGTAVAEPHHVLPAGAGWALCGGVLAFYSANAAISTRYGDGLRNVLRWYVPCLVLTPGMLLPAALLLPAWGAVACAAALVFLLAKLSKWHTRSRAATG</sequence>
<name>A0AAU2HEE8_9ACTN</name>
<keyword evidence="1" id="KW-0472">Membrane</keyword>
<proteinExistence type="predicted"/>
<feature type="transmembrane region" description="Helical" evidence="1">
    <location>
        <begin position="360"/>
        <end position="377"/>
    </location>
</feature>
<dbReference type="InterPro" id="IPR010640">
    <property type="entry name" value="Low_temperature_requirement_A"/>
</dbReference>
<reference evidence="2" key="1">
    <citation type="submission" date="2022-10" db="EMBL/GenBank/DDBJ databases">
        <title>The complete genomes of actinobacterial strains from the NBC collection.</title>
        <authorList>
            <person name="Joergensen T.S."/>
            <person name="Alvarez Arevalo M."/>
            <person name="Sterndorff E.B."/>
            <person name="Faurdal D."/>
            <person name="Vuksanovic O."/>
            <person name="Mourched A.-S."/>
            <person name="Charusanti P."/>
            <person name="Shaw S."/>
            <person name="Blin K."/>
            <person name="Weber T."/>
        </authorList>
    </citation>
    <scope>NUCLEOTIDE SEQUENCE</scope>
    <source>
        <strain evidence="2">NBC_00060</strain>
    </source>
</reference>
<feature type="transmembrane region" description="Helical" evidence="1">
    <location>
        <begin position="53"/>
        <end position="74"/>
    </location>
</feature>
<evidence type="ECO:0000256" key="1">
    <source>
        <dbReference type="SAM" id="Phobius"/>
    </source>
</evidence>
<dbReference type="PANTHER" id="PTHR36840:SF1">
    <property type="entry name" value="BLL5714 PROTEIN"/>
    <property type="match status" value="1"/>
</dbReference>
<gene>
    <name evidence="2" type="ORF">OHV25_34840</name>
</gene>
<keyword evidence="1" id="KW-0812">Transmembrane</keyword>
<accession>A0AAU2HEE8</accession>